<feature type="domain" description="HTH lysR-type" evidence="5">
    <location>
        <begin position="109"/>
        <end position="162"/>
    </location>
</feature>
<dbReference type="SUPFAM" id="SSF53850">
    <property type="entry name" value="Periplasmic binding protein-like II"/>
    <property type="match status" value="1"/>
</dbReference>
<dbReference type="SUPFAM" id="SSF46785">
    <property type="entry name" value="Winged helix' DNA-binding domain"/>
    <property type="match status" value="2"/>
</dbReference>
<dbReference type="InterPro" id="IPR000847">
    <property type="entry name" value="LysR_HTH_N"/>
</dbReference>
<gene>
    <name evidence="6" type="ORF">GGQ64_002826</name>
</gene>
<dbReference type="Proteomes" id="UP000574761">
    <property type="component" value="Unassembled WGS sequence"/>
</dbReference>
<keyword evidence="3 6" id="KW-0238">DNA-binding</keyword>
<dbReference type="PANTHER" id="PTHR30419">
    <property type="entry name" value="HTH-TYPE TRANSCRIPTIONAL REGULATOR YBHD"/>
    <property type="match status" value="1"/>
</dbReference>
<dbReference type="InterPro" id="IPR005119">
    <property type="entry name" value="LysR_subst-bd"/>
</dbReference>
<evidence type="ECO:0000256" key="3">
    <source>
        <dbReference type="ARBA" id="ARBA00023125"/>
    </source>
</evidence>
<evidence type="ECO:0000256" key="1">
    <source>
        <dbReference type="ARBA" id="ARBA00009437"/>
    </source>
</evidence>
<reference evidence="6 7" key="1">
    <citation type="submission" date="2020-08" db="EMBL/GenBank/DDBJ databases">
        <title>Genomic Encyclopedia of Type Strains, Phase IV (KMG-IV): sequencing the most valuable type-strain genomes for metagenomic binning, comparative biology and taxonomic classification.</title>
        <authorList>
            <person name="Goeker M."/>
        </authorList>
    </citation>
    <scope>NUCLEOTIDE SEQUENCE [LARGE SCALE GENOMIC DNA]</scope>
    <source>
        <strain evidence="6 7">DSM 100211</strain>
    </source>
</reference>
<dbReference type="Pfam" id="PF00126">
    <property type="entry name" value="HTH_1"/>
    <property type="match status" value="2"/>
</dbReference>
<dbReference type="PRINTS" id="PR00039">
    <property type="entry name" value="HTHLYSR"/>
</dbReference>
<dbReference type="PANTHER" id="PTHR30419:SF8">
    <property type="entry name" value="NITROGEN ASSIMILATION TRANSCRIPTIONAL ACTIVATOR-RELATED"/>
    <property type="match status" value="1"/>
</dbReference>
<dbReference type="GO" id="GO:0003700">
    <property type="term" value="F:DNA-binding transcription factor activity"/>
    <property type="evidence" value="ECO:0007669"/>
    <property type="project" value="InterPro"/>
</dbReference>
<dbReference type="InterPro" id="IPR036388">
    <property type="entry name" value="WH-like_DNA-bd_sf"/>
</dbReference>
<keyword evidence="4" id="KW-0804">Transcription</keyword>
<evidence type="ECO:0000313" key="6">
    <source>
        <dbReference type="EMBL" id="MBB3977620.1"/>
    </source>
</evidence>
<dbReference type="Pfam" id="PF03466">
    <property type="entry name" value="LysR_substrate"/>
    <property type="match status" value="1"/>
</dbReference>
<dbReference type="RefSeq" id="WP_183805212.1">
    <property type="nucleotide sequence ID" value="NZ_JACIEE010000005.1"/>
</dbReference>
<dbReference type="InterPro" id="IPR036390">
    <property type="entry name" value="WH_DNA-bd_sf"/>
</dbReference>
<dbReference type="Gene3D" id="1.10.10.10">
    <property type="entry name" value="Winged helix-like DNA-binding domain superfamily/Winged helix DNA-binding domain"/>
    <property type="match status" value="2"/>
</dbReference>
<proteinExistence type="inferred from homology"/>
<name>A0A7W6D6F4_9HYPH</name>
<evidence type="ECO:0000313" key="7">
    <source>
        <dbReference type="Proteomes" id="UP000574761"/>
    </source>
</evidence>
<dbReference type="GO" id="GO:0005829">
    <property type="term" value="C:cytosol"/>
    <property type="evidence" value="ECO:0007669"/>
    <property type="project" value="TreeGrafter"/>
</dbReference>
<dbReference type="PROSITE" id="PS50931">
    <property type="entry name" value="HTH_LYSR"/>
    <property type="match status" value="2"/>
</dbReference>
<dbReference type="FunFam" id="1.10.10.10:FF:000001">
    <property type="entry name" value="LysR family transcriptional regulator"/>
    <property type="match status" value="1"/>
</dbReference>
<organism evidence="6 7">
    <name type="scientific">Mycoplana azooxidifex</name>
    <dbReference type="NCBI Taxonomy" id="1636188"/>
    <lineage>
        <taxon>Bacteria</taxon>
        <taxon>Pseudomonadati</taxon>
        <taxon>Pseudomonadota</taxon>
        <taxon>Alphaproteobacteria</taxon>
        <taxon>Hyphomicrobiales</taxon>
        <taxon>Rhizobiaceae</taxon>
        <taxon>Mycoplana</taxon>
    </lineage>
</organism>
<evidence type="ECO:0000259" key="5">
    <source>
        <dbReference type="PROSITE" id="PS50931"/>
    </source>
</evidence>
<feature type="domain" description="HTH lysR-type" evidence="5">
    <location>
        <begin position="6"/>
        <end position="63"/>
    </location>
</feature>
<comment type="caution">
    <text evidence="6">The sequence shown here is derived from an EMBL/GenBank/DDBJ whole genome shotgun (WGS) entry which is preliminary data.</text>
</comment>
<keyword evidence="7" id="KW-1185">Reference proteome</keyword>
<accession>A0A7W6D6F4</accession>
<sequence length="407" mass="44643">MPSSEPNIRQLRAFGAAAEHQGISRAADRLNLSQSAVSQSIAHLEATLGTTLFHRRANGSFLTREGETFRIRVARALRRIELALVNAAEINRAARGTGEPMPGNVTSVQISALLAIDEHGSYSAAATALGISQPALNRHARDIETILRRTLFSRTPRGKATTRAGHELARELRLAMKEVQYGMEELAAIKGESHGTIVIGILPLGASLLVSQALGQLSREFPRMKARIVESPFEALLNWLQTGMIDIIIGTLRPNPLTGDVCESPLFPDPYCLVARKDHPLCGLKQVREDDLVKYEWILPRQDTPRRVAVDSLFQSFAIPPSTVVETSSMALTRDLLISGDRLTLLSRDQIVFEDQLGLLAVVPFPLPSPTRILGTITRSDWLPTDLQKKFLSIMDALAEETASART</sequence>
<dbReference type="Gene3D" id="3.40.190.10">
    <property type="entry name" value="Periplasmic binding protein-like II"/>
    <property type="match status" value="2"/>
</dbReference>
<keyword evidence="2" id="KW-0805">Transcription regulation</keyword>
<evidence type="ECO:0000256" key="2">
    <source>
        <dbReference type="ARBA" id="ARBA00023015"/>
    </source>
</evidence>
<protein>
    <submittedName>
        <fullName evidence="6">DNA-binding transcriptional LysR family regulator</fullName>
    </submittedName>
</protein>
<evidence type="ECO:0000256" key="4">
    <source>
        <dbReference type="ARBA" id="ARBA00023163"/>
    </source>
</evidence>
<dbReference type="EMBL" id="JACIEE010000005">
    <property type="protein sequence ID" value="MBB3977620.1"/>
    <property type="molecule type" value="Genomic_DNA"/>
</dbReference>
<dbReference type="AlphaFoldDB" id="A0A7W6D6F4"/>
<dbReference type="InterPro" id="IPR050950">
    <property type="entry name" value="HTH-type_LysR_regulators"/>
</dbReference>
<dbReference type="GO" id="GO:0003677">
    <property type="term" value="F:DNA binding"/>
    <property type="evidence" value="ECO:0007669"/>
    <property type="project" value="UniProtKB-KW"/>
</dbReference>
<comment type="similarity">
    <text evidence="1">Belongs to the LysR transcriptional regulatory family.</text>
</comment>